<evidence type="ECO:0000313" key="1">
    <source>
        <dbReference type="EMBL" id="EKY03232.1"/>
    </source>
</evidence>
<proteinExistence type="predicted"/>
<dbReference type="STRING" id="1127696.HMPREF9134_00124"/>
<dbReference type="EMBL" id="AMEQ01000003">
    <property type="protein sequence ID" value="EKY03232.1"/>
    <property type="molecule type" value="Genomic_DNA"/>
</dbReference>
<name>L1NJ53_9PORP</name>
<dbReference type="HOGENOM" id="CLU_2956676_0_0_10"/>
<dbReference type="AlphaFoldDB" id="L1NJ53"/>
<sequence length="59" mass="6861">MSTTYYNSSLRVTITRCNDLPQLSTTSYHNSLKRVMVTRNRHIQTEAQQTDEQKITTPT</sequence>
<evidence type="ECO:0000313" key="2">
    <source>
        <dbReference type="Proteomes" id="UP000010408"/>
    </source>
</evidence>
<accession>L1NJ53</accession>
<organism evidence="1 2">
    <name type="scientific">Porphyromonas catoniae F0037</name>
    <dbReference type="NCBI Taxonomy" id="1127696"/>
    <lineage>
        <taxon>Bacteria</taxon>
        <taxon>Pseudomonadati</taxon>
        <taxon>Bacteroidota</taxon>
        <taxon>Bacteroidia</taxon>
        <taxon>Bacteroidales</taxon>
        <taxon>Porphyromonadaceae</taxon>
        <taxon>Porphyromonas</taxon>
    </lineage>
</organism>
<comment type="caution">
    <text evidence="1">The sequence shown here is derived from an EMBL/GenBank/DDBJ whole genome shotgun (WGS) entry which is preliminary data.</text>
</comment>
<dbReference type="Proteomes" id="UP000010408">
    <property type="component" value="Unassembled WGS sequence"/>
</dbReference>
<reference evidence="1 2" key="1">
    <citation type="submission" date="2012-05" db="EMBL/GenBank/DDBJ databases">
        <authorList>
            <person name="Weinstock G."/>
            <person name="Sodergren E."/>
            <person name="Lobos E.A."/>
            <person name="Fulton L."/>
            <person name="Fulton R."/>
            <person name="Courtney L."/>
            <person name="Fronick C."/>
            <person name="O'Laughlin M."/>
            <person name="Godfrey J."/>
            <person name="Wilson R.M."/>
            <person name="Miner T."/>
            <person name="Farmer C."/>
            <person name="Delehaunty K."/>
            <person name="Cordes M."/>
            <person name="Minx P."/>
            <person name="Tomlinson C."/>
            <person name="Chen J."/>
            <person name="Wollam A."/>
            <person name="Pepin K.H."/>
            <person name="Bhonagiri V."/>
            <person name="Zhang X."/>
            <person name="Suruliraj S."/>
            <person name="Warren W."/>
            <person name="Mitreva M."/>
            <person name="Mardis E.R."/>
            <person name="Wilson R.K."/>
        </authorList>
    </citation>
    <scope>NUCLEOTIDE SEQUENCE [LARGE SCALE GENOMIC DNA]</scope>
    <source>
        <strain evidence="1 2">F0037</strain>
    </source>
</reference>
<gene>
    <name evidence="1" type="ORF">HMPREF9134_00124</name>
</gene>
<protein>
    <submittedName>
        <fullName evidence="1">Uncharacterized protein</fullName>
    </submittedName>
</protein>